<name>A0A1M5YYW5_9FLAO</name>
<dbReference type="AlphaFoldDB" id="A0A1M5YYW5"/>
<evidence type="ECO:0000313" key="4">
    <source>
        <dbReference type="Proteomes" id="UP000290037"/>
    </source>
</evidence>
<accession>A0A1M5YYW5</accession>
<dbReference type="OrthoDB" id="1450689at2"/>
<reference evidence="3" key="1">
    <citation type="submission" date="2016-11" db="EMBL/GenBank/DDBJ databases">
        <authorList>
            <person name="Varghese N."/>
            <person name="Submissions S."/>
        </authorList>
    </citation>
    <scope>NUCLEOTIDE SEQUENCE [LARGE SCALE GENOMIC DNA]</scope>
    <source>
        <strain evidence="3">DSM 19859</strain>
    </source>
</reference>
<dbReference type="STRING" id="573501.SAMN04487999_2516"/>
<proteinExistence type="predicted"/>
<dbReference type="EMBL" id="FQXT01000004">
    <property type="protein sequence ID" value="SHI17226.1"/>
    <property type="molecule type" value="Genomic_DNA"/>
</dbReference>
<evidence type="ECO:0000313" key="1">
    <source>
        <dbReference type="EMBL" id="RXG29691.1"/>
    </source>
</evidence>
<reference evidence="1 4" key="3">
    <citation type="submission" date="2018-07" db="EMBL/GenBank/DDBJ databases">
        <title>Leeuwenhoekiella genomics.</title>
        <authorList>
            <person name="Tahon G."/>
            <person name="Willems A."/>
        </authorList>
    </citation>
    <scope>NUCLEOTIDE SEQUENCE [LARGE SCALE GENOMIC DNA]</scope>
    <source>
        <strain evidence="1 4">LMG 24856</strain>
    </source>
</reference>
<evidence type="ECO:0000313" key="2">
    <source>
        <dbReference type="EMBL" id="SHI17226.1"/>
    </source>
</evidence>
<evidence type="ECO:0000313" key="3">
    <source>
        <dbReference type="Proteomes" id="UP000184240"/>
    </source>
</evidence>
<organism evidence="2 3">
    <name type="scientific">Leeuwenhoekiella palythoae</name>
    <dbReference type="NCBI Taxonomy" id="573501"/>
    <lineage>
        <taxon>Bacteria</taxon>
        <taxon>Pseudomonadati</taxon>
        <taxon>Bacteroidota</taxon>
        <taxon>Flavobacteriia</taxon>
        <taxon>Flavobacteriales</taxon>
        <taxon>Flavobacteriaceae</taxon>
        <taxon>Leeuwenhoekiella</taxon>
    </lineage>
</organism>
<protein>
    <submittedName>
        <fullName evidence="2">Uncharacterized protein</fullName>
    </submittedName>
</protein>
<keyword evidence="4" id="KW-1185">Reference proteome</keyword>
<sequence length="71" mass="8115">METPIKLELVGQKGELFALKYPGLQIPIHVNQELLEKFKASDEYVVIEHQSPPEYTNELWASSDTKSQINT</sequence>
<dbReference type="Proteomes" id="UP000290037">
    <property type="component" value="Unassembled WGS sequence"/>
</dbReference>
<dbReference type="Proteomes" id="UP000184240">
    <property type="component" value="Unassembled WGS sequence"/>
</dbReference>
<gene>
    <name evidence="1" type="ORF">DSM01_1793</name>
    <name evidence="2" type="ORF">SAMN04487999_2516</name>
</gene>
<dbReference type="EMBL" id="QOVN01000003">
    <property type="protein sequence ID" value="RXG29691.1"/>
    <property type="molecule type" value="Genomic_DNA"/>
</dbReference>
<dbReference type="RefSeq" id="WP_072983540.1">
    <property type="nucleotide sequence ID" value="NZ_CP084318.1"/>
</dbReference>
<reference evidence="2" key="2">
    <citation type="submission" date="2016-11" db="EMBL/GenBank/DDBJ databases">
        <authorList>
            <person name="Jaros S."/>
            <person name="Januszkiewicz K."/>
            <person name="Wedrychowicz H."/>
        </authorList>
    </citation>
    <scope>NUCLEOTIDE SEQUENCE [LARGE SCALE GENOMIC DNA]</scope>
    <source>
        <strain evidence="2">DSM 19859</strain>
    </source>
</reference>